<dbReference type="PROSITE" id="PS00083">
    <property type="entry name" value="INTRADIOL_DIOXYGENAS"/>
    <property type="match status" value="1"/>
</dbReference>
<dbReference type="Proteomes" id="UP001243009">
    <property type="component" value="Unassembled WGS sequence"/>
</dbReference>
<evidence type="ECO:0000313" key="6">
    <source>
        <dbReference type="Proteomes" id="UP001243009"/>
    </source>
</evidence>
<protein>
    <submittedName>
        <fullName evidence="5">Protocatechuate 3,4-dioxygenase subunit beta</fullName>
        <ecNumber evidence="5">1.13.11.3</ecNumber>
    </submittedName>
</protein>
<dbReference type="InterPro" id="IPR000627">
    <property type="entry name" value="Intradiol_dOase_C"/>
</dbReference>
<evidence type="ECO:0000259" key="4">
    <source>
        <dbReference type="PROSITE" id="PS00083"/>
    </source>
</evidence>
<evidence type="ECO:0000256" key="3">
    <source>
        <dbReference type="ARBA" id="ARBA00023002"/>
    </source>
</evidence>
<dbReference type="PANTHER" id="PTHR33711:SF10">
    <property type="entry name" value="INTRADIOL RING-CLEAVAGE DIOXYGENASES DOMAIN-CONTAINING PROTEIN"/>
    <property type="match status" value="1"/>
</dbReference>
<accession>A0ABT9E4A2</accession>
<keyword evidence="2" id="KW-0223">Dioxygenase</keyword>
<dbReference type="InterPro" id="IPR012785">
    <property type="entry name" value="Protocat_dOase_b"/>
</dbReference>
<sequence length="253" mass="28215">MDTRPDLGFMRAPEEETALSDVIPFRPFAAGTQPPLDHAAYGSTHLRHPNRPLRRLAQTITETTGPQFTPALFPEIGDLTKQAAGAPLGERIIVGGRVTDEDGRPIPNTMVEVWQANAAGRYAHPRDTHDAPADPNFPGEGRIFTDAEGNYRFVSIKPGAYPWRNHHNAWRPIHIHFSLFGAGFAQRLITQMYFPGDPLLALDPIYNSIEDAAAKERLVSRFDLDLTEPEWALGYRFDIVLRGRGATPFEEAH</sequence>
<comment type="caution">
    <text evidence="5">The sequence shown here is derived from an EMBL/GenBank/DDBJ whole genome shotgun (WGS) entry which is preliminary data.</text>
</comment>
<evidence type="ECO:0000313" key="5">
    <source>
        <dbReference type="EMBL" id="MDO9711010.1"/>
    </source>
</evidence>
<dbReference type="EMBL" id="JAUTWS010000023">
    <property type="protein sequence ID" value="MDO9711010.1"/>
    <property type="molecule type" value="Genomic_DNA"/>
</dbReference>
<organism evidence="5 6">
    <name type="scientific">Paracraurococcus lichenis</name>
    <dbReference type="NCBI Taxonomy" id="3064888"/>
    <lineage>
        <taxon>Bacteria</taxon>
        <taxon>Pseudomonadati</taxon>
        <taxon>Pseudomonadota</taxon>
        <taxon>Alphaproteobacteria</taxon>
        <taxon>Acetobacterales</taxon>
        <taxon>Roseomonadaceae</taxon>
        <taxon>Paracraurococcus</taxon>
    </lineage>
</organism>
<comment type="similarity">
    <text evidence="1">Belongs to the intradiol ring-cleavage dioxygenase family.</text>
</comment>
<keyword evidence="3 5" id="KW-0560">Oxidoreductase</keyword>
<dbReference type="InterPro" id="IPR015889">
    <property type="entry name" value="Intradiol_dOase_core"/>
</dbReference>
<dbReference type="Pfam" id="PF12391">
    <property type="entry name" value="PCDO_beta_N"/>
    <property type="match status" value="1"/>
</dbReference>
<gene>
    <name evidence="5" type="primary">pcaH</name>
    <name evidence="5" type="ORF">Q7A36_21845</name>
</gene>
<dbReference type="Gene3D" id="2.60.130.10">
    <property type="entry name" value="Aromatic compound dioxygenase"/>
    <property type="match status" value="1"/>
</dbReference>
<evidence type="ECO:0000256" key="1">
    <source>
        <dbReference type="ARBA" id="ARBA00007825"/>
    </source>
</evidence>
<proteinExistence type="inferred from homology"/>
<dbReference type="EC" id="1.13.11.3" evidence="5"/>
<dbReference type="InterPro" id="IPR050770">
    <property type="entry name" value="Intradiol_RC_Dioxygenase"/>
</dbReference>
<feature type="domain" description="Intradiol ring-cleavage dioxygenases" evidence="4">
    <location>
        <begin position="94"/>
        <end position="122"/>
    </location>
</feature>
<evidence type="ECO:0000256" key="2">
    <source>
        <dbReference type="ARBA" id="ARBA00022964"/>
    </source>
</evidence>
<dbReference type="RefSeq" id="WP_305105868.1">
    <property type="nucleotide sequence ID" value="NZ_JAUTWS010000023.1"/>
</dbReference>
<reference evidence="5 6" key="1">
    <citation type="submission" date="2023-08" db="EMBL/GenBank/DDBJ databases">
        <title>The draft genome sequence of Paracraurococcus sp. LOR1-02.</title>
        <authorList>
            <person name="Kingkaew E."/>
            <person name="Tanasupawat S."/>
        </authorList>
    </citation>
    <scope>NUCLEOTIDE SEQUENCE [LARGE SCALE GENOMIC DNA]</scope>
    <source>
        <strain evidence="5 6">LOR1-02</strain>
    </source>
</reference>
<keyword evidence="6" id="KW-1185">Reference proteome</keyword>
<dbReference type="SUPFAM" id="SSF49482">
    <property type="entry name" value="Aromatic compound dioxygenase"/>
    <property type="match status" value="1"/>
</dbReference>
<dbReference type="InterPro" id="IPR024756">
    <property type="entry name" value="PCDO_beta_N"/>
</dbReference>
<dbReference type="PANTHER" id="PTHR33711">
    <property type="entry name" value="DIOXYGENASE, PUTATIVE (AFU_ORTHOLOGUE AFUA_2G02910)-RELATED"/>
    <property type="match status" value="1"/>
</dbReference>
<dbReference type="Pfam" id="PF00775">
    <property type="entry name" value="Dioxygenase_C"/>
    <property type="match status" value="1"/>
</dbReference>
<dbReference type="NCBIfam" id="TIGR02422">
    <property type="entry name" value="protocat_beta"/>
    <property type="match status" value="1"/>
</dbReference>
<dbReference type="GO" id="GO:0018578">
    <property type="term" value="F:protocatechuate 3,4-dioxygenase activity"/>
    <property type="evidence" value="ECO:0007669"/>
    <property type="project" value="UniProtKB-EC"/>
</dbReference>
<name>A0ABT9E4A2_9PROT</name>